<dbReference type="InterPro" id="IPR024077">
    <property type="entry name" value="Neurolysin/TOP_dom2"/>
</dbReference>
<dbReference type="FunFam" id="3.40.390.10:FF:000009">
    <property type="entry name" value="Oligopeptidase A"/>
    <property type="match status" value="1"/>
</dbReference>
<dbReference type="Proteomes" id="UP000295560">
    <property type="component" value="Unassembled WGS sequence"/>
</dbReference>
<comment type="similarity">
    <text evidence="1 7">Belongs to the peptidase M3 family.</text>
</comment>
<name>A0A4R1I0D9_PSEEN</name>
<dbReference type="Gene3D" id="1.10.1370.40">
    <property type="match status" value="1"/>
</dbReference>
<dbReference type="GO" id="GO:0046872">
    <property type="term" value="F:metal ion binding"/>
    <property type="evidence" value="ECO:0007669"/>
    <property type="project" value="UniProtKB-UniRule"/>
</dbReference>
<comment type="cofactor">
    <cofactor evidence="7">
        <name>Zn(2+)</name>
        <dbReference type="ChEBI" id="CHEBI:29105"/>
    </cofactor>
    <text evidence="7">Binds 1 zinc ion.</text>
</comment>
<organism evidence="9 10">
    <name type="scientific">Pseudonocardia endophytica</name>
    <dbReference type="NCBI Taxonomy" id="401976"/>
    <lineage>
        <taxon>Bacteria</taxon>
        <taxon>Bacillati</taxon>
        <taxon>Actinomycetota</taxon>
        <taxon>Actinomycetes</taxon>
        <taxon>Pseudonocardiales</taxon>
        <taxon>Pseudonocardiaceae</taxon>
        <taxon>Pseudonocardia</taxon>
    </lineage>
</organism>
<dbReference type="GO" id="GO:0004180">
    <property type="term" value="F:carboxypeptidase activity"/>
    <property type="evidence" value="ECO:0007669"/>
    <property type="project" value="TreeGrafter"/>
</dbReference>
<keyword evidence="3 7" id="KW-0479">Metal-binding</keyword>
<sequence length="697" mass="76276">MHAETVGAGSYLGAMTEANPFLAPSTLPFEVPDFTAISEEHFLPAFEAGMAEQLVEVEGIVSSGEATFENTVVALERSGRTLDRVARVFFTRVGAHTSPRIQEIEAEVAPKLAAHRDAIGLDPGLFARLDALHERRDELDLDPESLRLLERHHRDAVRAGARLGPAEQERLRALNSELSTLSTEFGSRLLAGANASAVHVTDPARLDGLSADAISAAAGAAKDRGYDDGYLITLILPTEQPVLASLTDRSLREEVFRASTARGSHPGPHDTRGIVRRLVALRAERARLLGYPDHASYVIDDATAGTAEAAGRMLADLVPAAVANADTEAAELAEIARADLGDEPLRPWDHAFYAERVRRERFAVDGALLRPYLELERVIHDGVFRAAGRLYGLEFTERIDLPAYHPDVRYWEVAEADGTVLGLFGADLWARATKRGGAWMNSLVSQSSLLGQRPVVMNTANLVKPAPGEPALLTLDEVRTLFHEFGHALHGLFSAVAYPTFSGTSVPRDFVEFPSQVNEMWLEDPEILASFARHHETGEPMPSELLTAALAARGYGEGQATTEYLAASLLDQAWHTIAPDEAPQTDDEVLAFETAALERAGVAHPLVPPRYRTTYFNHVFAGGYSAAYYSYIWAEVLDADTVAWFGEQTDPLRERGDRFRRELLSKGGAVDPMEAYRTFRGTDPRIEHLLRRRGLAA</sequence>
<proteinExistence type="inferred from homology"/>
<dbReference type="Gene3D" id="3.40.390.10">
    <property type="entry name" value="Collagenase (Catalytic Domain)"/>
    <property type="match status" value="1"/>
</dbReference>
<dbReference type="InterPro" id="IPR045090">
    <property type="entry name" value="Pept_M3A_M3B"/>
</dbReference>
<evidence type="ECO:0000256" key="7">
    <source>
        <dbReference type="RuleBase" id="RU003435"/>
    </source>
</evidence>
<evidence type="ECO:0000313" key="10">
    <source>
        <dbReference type="Proteomes" id="UP000295560"/>
    </source>
</evidence>
<evidence type="ECO:0000256" key="4">
    <source>
        <dbReference type="ARBA" id="ARBA00022801"/>
    </source>
</evidence>
<evidence type="ECO:0000256" key="5">
    <source>
        <dbReference type="ARBA" id="ARBA00022833"/>
    </source>
</evidence>
<keyword evidence="5 7" id="KW-0862">Zinc</keyword>
<dbReference type="GO" id="GO:0005829">
    <property type="term" value="C:cytosol"/>
    <property type="evidence" value="ECO:0007669"/>
    <property type="project" value="TreeGrafter"/>
</dbReference>
<dbReference type="Pfam" id="PF01432">
    <property type="entry name" value="Peptidase_M3"/>
    <property type="match status" value="1"/>
</dbReference>
<dbReference type="InterPro" id="IPR034005">
    <property type="entry name" value="M3A_DCP"/>
</dbReference>
<evidence type="ECO:0000256" key="6">
    <source>
        <dbReference type="ARBA" id="ARBA00023049"/>
    </source>
</evidence>
<comment type="caution">
    <text evidence="9">The sequence shown here is derived from an EMBL/GenBank/DDBJ whole genome shotgun (WGS) entry which is preliminary data.</text>
</comment>
<keyword evidence="10" id="KW-1185">Reference proteome</keyword>
<evidence type="ECO:0000313" key="9">
    <source>
        <dbReference type="EMBL" id="TCK27323.1"/>
    </source>
</evidence>
<evidence type="ECO:0000256" key="2">
    <source>
        <dbReference type="ARBA" id="ARBA00022670"/>
    </source>
</evidence>
<evidence type="ECO:0000256" key="1">
    <source>
        <dbReference type="ARBA" id="ARBA00006040"/>
    </source>
</evidence>
<reference evidence="9 10" key="1">
    <citation type="submission" date="2019-03" db="EMBL/GenBank/DDBJ databases">
        <title>Sequencing the genomes of 1000 actinobacteria strains.</title>
        <authorList>
            <person name="Klenk H.-P."/>
        </authorList>
    </citation>
    <scope>NUCLEOTIDE SEQUENCE [LARGE SCALE GENOMIC DNA]</scope>
    <source>
        <strain evidence="9 10">DSM 44969</strain>
    </source>
</reference>
<evidence type="ECO:0000256" key="3">
    <source>
        <dbReference type="ARBA" id="ARBA00022723"/>
    </source>
</evidence>
<dbReference type="PANTHER" id="PTHR43660">
    <property type="entry name" value="DIPEPTIDYL CARBOXYPEPTIDASE"/>
    <property type="match status" value="1"/>
</dbReference>
<dbReference type="PANTHER" id="PTHR43660:SF1">
    <property type="entry name" value="DIPEPTIDYL CARBOXYPEPTIDASE"/>
    <property type="match status" value="1"/>
</dbReference>
<dbReference type="InterPro" id="IPR001567">
    <property type="entry name" value="Pept_M3A_M3B_dom"/>
</dbReference>
<dbReference type="GO" id="GO:0006508">
    <property type="term" value="P:proteolysis"/>
    <property type="evidence" value="ECO:0007669"/>
    <property type="project" value="UniProtKB-KW"/>
</dbReference>
<keyword evidence="2 7" id="KW-0645">Protease</keyword>
<dbReference type="Gene3D" id="1.10.1370.10">
    <property type="entry name" value="Neurolysin, domain 3"/>
    <property type="match status" value="1"/>
</dbReference>
<dbReference type="SUPFAM" id="SSF55486">
    <property type="entry name" value="Metalloproteases ('zincins'), catalytic domain"/>
    <property type="match status" value="1"/>
</dbReference>
<feature type="domain" description="Peptidase M3A/M3B catalytic" evidence="8">
    <location>
        <begin position="243"/>
        <end position="694"/>
    </location>
</feature>
<keyword evidence="6 7" id="KW-0482">Metalloprotease</keyword>
<evidence type="ECO:0000259" key="8">
    <source>
        <dbReference type="Pfam" id="PF01432"/>
    </source>
</evidence>
<dbReference type="CDD" id="cd06456">
    <property type="entry name" value="M3A_DCP"/>
    <property type="match status" value="1"/>
</dbReference>
<accession>A0A4R1I0D9</accession>
<protein>
    <submittedName>
        <fullName evidence="9">Peptidyl-dipeptidase Dcp</fullName>
    </submittedName>
</protein>
<dbReference type="EMBL" id="SMFZ01000001">
    <property type="protein sequence ID" value="TCK27323.1"/>
    <property type="molecule type" value="Genomic_DNA"/>
</dbReference>
<dbReference type="AlphaFoldDB" id="A0A4R1I0D9"/>
<keyword evidence="4 7" id="KW-0378">Hydrolase</keyword>
<gene>
    <name evidence="9" type="ORF">EV378_3193</name>
</gene>
<dbReference type="InterPro" id="IPR024079">
    <property type="entry name" value="MetalloPept_cat_dom_sf"/>
</dbReference>
<dbReference type="GO" id="GO:0004222">
    <property type="term" value="F:metalloendopeptidase activity"/>
    <property type="evidence" value="ECO:0007669"/>
    <property type="project" value="InterPro"/>
</dbReference>